<name>A0A8S3YGZ9_9EUPU</name>
<dbReference type="AlphaFoldDB" id="A0A8S3YGZ9"/>
<dbReference type="OrthoDB" id="6130170at2759"/>
<comment type="caution">
    <text evidence="1">The sequence shown here is derived from an EMBL/GenBank/DDBJ whole genome shotgun (WGS) entry which is preliminary data.</text>
</comment>
<sequence length="170" mass="19204">DCVNHELYGCHPQENETCFYCCEDLTTCKIQREDLFTYVFPTAKPPGVTTVTPPTPTTTEAPIVGDKFTCPRCTDPYDYTTCSATHDCSSDLYDTCQLQVRPNDNNKLEYTCQKYEDCANNQALGCSVSSSQVCSYCCQDLVACQHQRDYLFDFVFYPHPETLSPSISKD</sequence>
<protein>
    <submittedName>
        <fullName evidence="1">Uncharacterized protein</fullName>
    </submittedName>
</protein>
<evidence type="ECO:0000313" key="2">
    <source>
        <dbReference type="Proteomes" id="UP000678393"/>
    </source>
</evidence>
<accession>A0A8S3YGZ9</accession>
<organism evidence="1 2">
    <name type="scientific">Candidula unifasciata</name>
    <dbReference type="NCBI Taxonomy" id="100452"/>
    <lineage>
        <taxon>Eukaryota</taxon>
        <taxon>Metazoa</taxon>
        <taxon>Spiralia</taxon>
        <taxon>Lophotrochozoa</taxon>
        <taxon>Mollusca</taxon>
        <taxon>Gastropoda</taxon>
        <taxon>Heterobranchia</taxon>
        <taxon>Euthyneura</taxon>
        <taxon>Panpulmonata</taxon>
        <taxon>Eupulmonata</taxon>
        <taxon>Stylommatophora</taxon>
        <taxon>Helicina</taxon>
        <taxon>Helicoidea</taxon>
        <taxon>Geomitridae</taxon>
        <taxon>Candidula</taxon>
    </lineage>
</organism>
<reference evidence="1" key="1">
    <citation type="submission" date="2021-04" db="EMBL/GenBank/DDBJ databases">
        <authorList>
            <consortium name="Molecular Ecology Group"/>
        </authorList>
    </citation>
    <scope>NUCLEOTIDE SEQUENCE</scope>
</reference>
<dbReference type="EMBL" id="CAJHNH020000263">
    <property type="protein sequence ID" value="CAG5116483.1"/>
    <property type="molecule type" value="Genomic_DNA"/>
</dbReference>
<keyword evidence="2" id="KW-1185">Reference proteome</keyword>
<proteinExistence type="predicted"/>
<feature type="non-terminal residue" evidence="1">
    <location>
        <position position="170"/>
    </location>
</feature>
<gene>
    <name evidence="1" type="ORF">CUNI_LOCUS2041</name>
</gene>
<dbReference type="Proteomes" id="UP000678393">
    <property type="component" value="Unassembled WGS sequence"/>
</dbReference>
<evidence type="ECO:0000313" key="1">
    <source>
        <dbReference type="EMBL" id="CAG5116483.1"/>
    </source>
</evidence>